<protein>
    <recommendedName>
        <fullName evidence="2">Addiction module antitoxin RelB</fullName>
    </recommendedName>
</protein>
<dbReference type="AlphaFoldDB" id="X1AEM0"/>
<comment type="caution">
    <text evidence="1">The sequence shown here is derived from an EMBL/GenBank/DDBJ whole genome shotgun (WGS) entry which is preliminary data.</text>
</comment>
<dbReference type="EMBL" id="BART01009740">
    <property type="protein sequence ID" value="GAG80329.1"/>
    <property type="molecule type" value="Genomic_DNA"/>
</dbReference>
<gene>
    <name evidence="1" type="ORF">S01H4_21484</name>
</gene>
<proteinExistence type="predicted"/>
<organism evidence="1">
    <name type="scientific">marine sediment metagenome</name>
    <dbReference type="NCBI Taxonomy" id="412755"/>
    <lineage>
        <taxon>unclassified sequences</taxon>
        <taxon>metagenomes</taxon>
        <taxon>ecological metagenomes</taxon>
    </lineage>
</organism>
<evidence type="ECO:0000313" key="1">
    <source>
        <dbReference type="EMBL" id="GAG80329.1"/>
    </source>
</evidence>
<sequence length="65" mass="7517">MWTLPSGKRAELAHRLIESLESPGAGDFEAEWIEEAERRYAEYRKGLTPTRPAEQVFREAKARLD</sequence>
<dbReference type="InterPro" id="IPR013406">
    <property type="entry name" value="CHP02574_addiction_mod"/>
</dbReference>
<reference evidence="1" key="1">
    <citation type="journal article" date="2014" name="Front. Microbiol.">
        <title>High frequency of phylogenetically diverse reductive dehalogenase-homologous genes in deep subseafloor sedimentary metagenomes.</title>
        <authorList>
            <person name="Kawai M."/>
            <person name="Futagami T."/>
            <person name="Toyoda A."/>
            <person name="Takaki Y."/>
            <person name="Nishi S."/>
            <person name="Hori S."/>
            <person name="Arai W."/>
            <person name="Tsubouchi T."/>
            <person name="Morono Y."/>
            <person name="Uchiyama I."/>
            <person name="Ito T."/>
            <person name="Fujiyama A."/>
            <person name="Inagaki F."/>
            <person name="Takami H."/>
        </authorList>
    </citation>
    <scope>NUCLEOTIDE SEQUENCE</scope>
    <source>
        <strain evidence="1">Expedition CK06-06</strain>
    </source>
</reference>
<accession>X1AEM0</accession>
<evidence type="ECO:0008006" key="2">
    <source>
        <dbReference type="Google" id="ProtNLM"/>
    </source>
</evidence>
<name>X1AEM0_9ZZZZ</name>
<dbReference type="Pfam" id="PF09720">
    <property type="entry name" value="Unstab_antitox"/>
    <property type="match status" value="1"/>
</dbReference>